<feature type="domain" description="HTH luxR-type" evidence="4">
    <location>
        <begin position="812"/>
        <end position="877"/>
    </location>
</feature>
<dbReference type="SUPFAM" id="SSF52540">
    <property type="entry name" value="P-loop containing nucleoside triphosphate hydrolases"/>
    <property type="match status" value="1"/>
</dbReference>
<dbReference type="GO" id="GO:0006355">
    <property type="term" value="P:regulation of DNA-templated transcription"/>
    <property type="evidence" value="ECO:0007669"/>
    <property type="project" value="InterPro"/>
</dbReference>
<dbReference type="Pfam" id="PF25873">
    <property type="entry name" value="WHD_MalT"/>
    <property type="match status" value="1"/>
</dbReference>
<dbReference type="Gene3D" id="1.25.40.10">
    <property type="entry name" value="Tetratricopeptide repeat domain"/>
    <property type="match status" value="1"/>
</dbReference>
<evidence type="ECO:0000259" key="4">
    <source>
        <dbReference type="PROSITE" id="PS50043"/>
    </source>
</evidence>
<dbReference type="EMBL" id="JAPDOD010000078">
    <property type="protein sequence ID" value="MDA0166855.1"/>
    <property type="molecule type" value="Genomic_DNA"/>
</dbReference>
<comment type="caution">
    <text evidence="5">The sequence shown here is derived from an EMBL/GenBank/DDBJ whole genome shotgun (WGS) entry which is preliminary data.</text>
</comment>
<keyword evidence="6" id="KW-1185">Reference proteome</keyword>
<dbReference type="InterPro" id="IPR036388">
    <property type="entry name" value="WH-like_DNA-bd_sf"/>
</dbReference>
<dbReference type="Pfam" id="PF13401">
    <property type="entry name" value="AAA_22"/>
    <property type="match status" value="1"/>
</dbReference>
<evidence type="ECO:0000313" key="5">
    <source>
        <dbReference type="EMBL" id="MDA0166855.1"/>
    </source>
</evidence>
<protein>
    <submittedName>
        <fullName evidence="5">LuxR C-terminal-related transcriptional regulator</fullName>
    </submittedName>
</protein>
<evidence type="ECO:0000256" key="2">
    <source>
        <dbReference type="ARBA" id="ARBA00023125"/>
    </source>
</evidence>
<dbReference type="SMART" id="SM00421">
    <property type="entry name" value="HTH_LUXR"/>
    <property type="match status" value="1"/>
</dbReference>
<dbReference type="InterPro" id="IPR049945">
    <property type="entry name" value="AAA_22"/>
</dbReference>
<dbReference type="Gene3D" id="1.10.10.10">
    <property type="entry name" value="Winged helix-like DNA-binding domain superfamily/Winged helix DNA-binding domain"/>
    <property type="match status" value="1"/>
</dbReference>
<keyword evidence="1" id="KW-0805">Transcription regulation</keyword>
<dbReference type="SUPFAM" id="SSF48452">
    <property type="entry name" value="TPR-like"/>
    <property type="match status" value="1"/>
</dbReference>
<dbReference type="InterPro" id="IPR003593">
    <property type="entry name" value="AAA+_ATPase"/>
</dbReference>
<dbReference type="AlphaFoldDB" id="A0A9X3N1V9"/>
<dbReference type="SUPFAM" id="SSF46894">
    <property type="entry name" value="C-terminal effector domain of the bipartite response regulators"/>
    <property type="match status" value="1"/>
</dbReference>
<evidence type="ECO:0000256" key="3">
    <source>
        <dbReference type="ARBA" id="ARBA00023163"/>
    </source>
</evidence>
<evidence type="ECO:0000313" key="6">
    <source>
        <dbReference type="Proteomes" id="UP001149140"/>
    </source>
</evidence>
<dbReference type="InterPro" id="IPR027417">
    <property type="entry name" value="P-loop_NTPase"/>
</dbReference>
<organism evidence="5 6">
    <name type="scientific">Solirubrobacter ginsenosidimutans</name>
    <dbReference type="NCBI Taxonomy" id="490573"/>
    <lineage>
        <taxon>Bacteria</taxon>
        <taxon>Bacillati</taxon>
        <taxon>Actinomycetota</taxon>
        <taxon>Thermoleophilia</taxon>
        <taxon>Solirubrobacterales</taxon>
        <taxon>Solirubrobacteraceae</taxon>
        <taxon>Solirubrobacter</taxon>
    </lineage>
</organism>
<accession>A0A9X3N1V9</accession>
<dbReference type="Pfam" id="PF00196">
    <property type="entry name" value="GerE"/>
    <property type="match status" value="1"/>
</dbReference>
<keyword evidence="3" id="KW-0804">Transcription</keyword>
<dbReference type="InterPro" id="IPR059106">
    <property type="entry name" value="WHD_MalT"/>
</dbReference>
<gene>
    <name evidence="5" type="ORF">OM076_41725</name>
</gene>
<dbReference type="SMART" id="SM00382">
    <property type="entry name" value="AAA"/>
    <property type="match status" value="1"/>
</dbReference>
<dbReference type="GO" id="GO:0003677">
    <property type="term" value="F:DNA binding"/>
    <property type="evidence" value="ECO:0007669"/>
    <property type="project" value="UniProtKB-KW"/>
</dbReference>
<dbReference type="RefSeq" id="WP_270046109.1">
    <property type="nucleotide sequence ID" value="NZ_JAPDOD010000078.1"/>
</dbReference>
<dbReference type="InterPro" id="IPR016032">
    <property type="entry name" value="Sig_transdc_resp-reg_C-effctor"/>
</dbReference>
<name>A0A9X3N1V9_9ACTN</name>
<dbReference type="GO" id="GO:0016887">
    <property type="term" value="F:ATP hydrolysis activity"/>
    <property type="evidence" value="ECO:0007669"/>
    <property type="project" value="InterPro"/>
</dbReference>
<dbReference type="Gene3D" id="3.40.50.300">
    <property type="entry name" value="P-loop containing nucleotide triphosphate hydrolases"/>
    <property type="match status" value="1"/>
</dbReference>
<keyword evidence="2" id="KW-0238">DNA-binding</keyword>
<proteinExistence type="predicted"/>
<dbReference type="CDD" id="cd06170">
    <property type="entry name" value="LuxR_C_like"/>
    <property type="match status" value="1"/>
</dbReference>
<reference evidence="5" key="1">
    <citation type="submission" date="2022-10" db="EMBL/GenBank/DDBJ databases">
        <title>The WGS of Solirubrobacter ginsenosidimutans DSM 21036.</title>
        <authorList>
            <person name="Jiang Z."/>
        </authorList>
    </citation>
    <scope>NUCLEOTIDE SEQUENCE</scope>
    <source>
        <strain evidence="5">DSM 21036</strain>
    </source>
</reference>
<evidence type="ECO:0000256" key="1">
    <source>
        <dbReference type="ARBA" id="ARBA00023015"/>
    </source>
</evidence>
<dbReference type="PANTHER" id="PTHR44688:SF16">
    <property type="entry name" value="DNA-BINDING TRANSCRIPTIONAL ACTIVATOR DEVR_DOSR"/>
    <property type="match status" value="1"/>
</dbReference>
<dbReference type="PANTHER" id="PTHR44688">
    <property type="entry name" value="DNA-BINDING TRANSCRIPTIONAL ACTIVATOR DEVR_DOSR"/>
    <property type="match status" value="1"/>
</dbReference>
<dbReference type="InterPro" id="IPR000792">
    <property type="entry name" value="Tscrpt_reg_LuxR_C"/>
</dbReference>
<dbReference type="PROSITE" id="PS50043">
    <property type="entry name" value="HTH_LUXR_2"/>
    <property type="match status" value="1"/>
</dbReference>
<dbReference type="InterPro" id="IPR011990">
    <property type="entry name" value="TPR-like_helical_dom_sf"/>
</dbReference>
<dbReference type="Proteomes" id="UP001149140">
    <property type="component" value="Unassembled WGS sequence"/>
</dbReference>
<sequence length="886" mass="96391">MVVQDRQFEAKPAQVARGWVPRASLFDRLGDAAAGGVVVVCAPAGSGKTVLLRSWVEAAGLRDRVGWVSVERGENDAQRFWLSLISALAAAVPGVERVDPAPSFRGEAMIDQLLADLGSLARPAVLVIDDLHELESAEALRWLEVFLARRPGALRVVLSTREDPQLGLHRLRLAGDLTELRASDLRFSAAETKALLHKAQITLSEAGVARLYERTEGWVAGLRLAVISLARHPDPERFVAEFSGSERTVAGYLLAEVLERQPAAVRELLLRTSVLERVSGPLADHLTGGSGSERILLELEDANAFVTSLDVGRTWFRYHHLFADLLQLELRRTEPAIVDSLHRAAAEWHEHEGHVVEAVRHAQAARDWPLAARALADHHLDLTLDGRTGTVRQLLTAFAPDAAASDPELALVFALVRLLDGALDRSAAYVEVAGRLADTVAGERRVRFDLRRAVLTLALARWRGDLQAVLEAMREAEAALAAQPVSERALSEALNAAALLNLGVAELWSSRPDDARRHLESALELARRAKRPWLQVSPLGHLAIAGPWTGQSCSAGLALAEEAVAITEAHGWGDDPVLVTGLATGALNLLWLGRLHEAEEWLERADRTLQPGGEPGSELIVHFARGLLRLAQARPHEALDLLDAAERMEALLAGEHAFGVAARARKAQAQARLGWLGVARATLDDIDECARESADMRIAAADIALAEREPERALDLLAPVLERSAAAVHRTPATVEAQVLDAAAREQLEDAQAAELSLERALDAAEPEGILLPFVLHPLPDVLERHRRHRTAHATLRQTILDLLAGRRSAPPAALREELSEAELRVVRYLPSNLKASEIAAELTVSTNTIRTHLRHIYAKLDAHGRAEAVDRARELGLLAPAVRTR</sequence>